<gene>
    <name evidence="1" type="ORF">UFOPK3770_00745</name>
</gene>
<organism evidence="1">
    <name type="scientific">freshwater metagenome</name>
    <dbReference type="NCBI Taxonomy" id="449393"/>
    <lineage>
        <taxon>unclassified sequences</taxon>
        <taxon>metagenomes</taxon>
        <taxon>ecological metagenomes</taxon>
    </lineage>
</organism>
<accession>A0A6J5ZA43</accession>
<dbReference type="InterPro" id="IPR049574">
    <property type="entry name" value="CrtA-like"/>
</dbReference>
<dbReference type="EMBL" id="CAESAJ010000070">
    <property type="protein sequence ID" value="CAB4338346.1"/>
    <property type="molecule type" value="Genomic_DNA"/>
</dbReference>
<proteinExistence type="predicted"/>
<name>A0A6J5ZA43_9ZZZZ</name>
<protein>
    <submittedName>
        <fullName evidence="1">Unannotated protein</fullName>
    </submittedName>
</protein>
<evidence type="ECO:0000313" key="1">
    <source>
        <dbReference type="EMBL" id="CAB4338346.1"/>
    </source>
</evidence>
<reference evidence="1" key="1">
    <citation type="submission" date="2020-05" db="EMBL/GenBank/DDBJ databases">
        <authorList>
            <person name="Chiriac C."/>
            <person name="Salcher M."/>
            <person name="Ghai R."/>
            <person name="Kavagutti S V."/>
        </authorList>
    </citation>
    <scope>NUCLEOTIDE SEQUENCE</scope>
</reference>
<sequence>MPVPNHDHVDSAHTAQVPIVRLDIFAVPTLHIAGALMRMGLHRITLRRSRNIRFWKLLGTGSGKTFTVRDADPHQWAILTVWNSRSEAEEFSRSSVMNSWLRISDTHATFHMVALSAHGKWAGQTPFGEPVATPVGSSLIAVITRARIKVRWWPEFWRSVPAVSADLHKSAGLLASVGIGEAPLGLQGTFSLWRDNRSVTEFATGRPEHNRVIQRTHETQWYAEELFARFIVVEMTGNLSGTDLDSLLAQR</sequence>
<dbReference type="AlphaFoldDB" id="A0A6J5ZA43"/>
<dbReference type="CDD" id="cd21650">
    <property type="entry name" value="CrtA-like"/>
    <property type="match status" value="1"/>
</dbReference>